<evidence type="ECO:0000313" key="1">
    <source>
        <dbReference type="EMBL" id="TCL39318.1"/>
    </source>
</evidence>
<accession>A0A4R1Q181</accession>
<dbReference type="Proteomes" id="UP000295063">
    <property type="component" value="Unassembled WGS sequence"/>
</dbReference>
<dbReference type="AlphaFoldDB" id="A0A4R1Q181"/>
<evidence type="ECO:0000313" key="2">
    <source>
        <dbReference type="Proteomes" id="UP000295063"/>
    </source>
</evidence>
<reference evidence="1 2" key="1">
    <citation type="submission" date="2019-03" db="EMBL/GenBank/DDBJ databases">
        <title>Genomic Encyclopedia of Type Strains, Phase IV (KMG-IV): sequencing the most valuable type-strain genomes for metagenomic binning, comparative biology and taxonomic classification.</title>
        <authorList>
            <person name="Goeker M."/>
        </authorList>
    </citation>
    <scope>NUCLEOTIDE SEQUENCE [LARGE SCALE GENOMIC DNA]</scope>
    <source>
        <strain evidence="1 2">DSM 15969</strain>
    </source>
</reference>
<dbReference type="EMBL" id="SLUI01000002">
    <property type="protein sequence ID" value="TCL39318.1"/>
    <property type="molecule type" value="Genomic_DNA"/>
</dbReference>
<organism evidence="1 2">
    <name type="scientific">Anaerospora hongkongensis</name>
    <dbReference type="NCBI Taxonomy" id="244830"/>
    <lineage>
        <taxon>Bacteria</taxon>
        <taxon>Bacillati</taxon>
        <taxon>Bacillota</taxon>
        <taxon>Negativicutes</taxon>
        <taxon>Selenomonadales</taxon>
        <taxon>Sporomusaceae</taxon>
        <taxon>Anaerospora</taxon>
    </lineage>
</organism>
<protein>
    <submittedName>
        <fullName evidence="1">Uncharacterized protein</fullName>
    </submittedName>
</protein>
<sequence>MGLRTVVYDCQVADSMRIVIAAQSGMTGAVLFLSV</sequence>
<gene>
    <name evidence="1" type="ORF">EV210_102232</name>
</gene>
<name>A0A4R1Q181_9FIRM</name>
<keyword evidence="2" id="KW-1185">Reference proteome</keyword>
<comment type="caution">
    <text evidence="1">The sequence shown here is derived from an EMBL/GenBank/DDBJ whole genome shotgun (WGS) entry which is preliminary data.</text>
</comment>
<proteinExistence type="predicted"/>